<gene>
    <name evidence="1" type="ORF">HK103_006783</name>
</gene>
<keyword evidence="2" id="KW-1185">Reference proteome</keyword>
<dbReference type="Proteomes" id="UP001210925">
    <property type="component" value="Unassembled WGS sequence"/>
</dbReference>
<organism evidence="1 2">
    <name type="scientific">Boothiomyces macroporosus</name>
    <dbReference type="NCBI Taxonomy" id="261099"/>
    <lineage>
        <taxon>Eukaryota</taxon>
        <taxon>Fungi</taxon>
        <taxon>Fungi incertae sedis</taxon>
        <taxon>Chytridiomycota</taxon>
        <taxon>Chytridiomycota incertae sedis</taxon>
        <taxon>Chytridiomycetes</taxon>
        <taxon>Rhizophydiales</taxon>
        <taxon>Terramycetaceae</taxon>
        <taxon>Boothiomyces</taxon>
    </lineage>
</organism>
<name>A0AAD5UGC7_9FUNG</name>
<dbReference type="EMBL" id="JADGKB010000076">
    <property type="protein sequence ID" value="KAJ3254887.1"/>
    <property type="molecule type" value="Genomic_DNA"/>
</dbReference>
<comment type="caution">
    <text evidence="1">The sequence shown here is derived from an EMBL/GenBank/DDBJ whole genome shotgun (WGS) entry which is preliminary data.</text>
</comment>
<evidence type="ECO:0000313" key="1">
    <source>
        <dbReference type="EMBL" id="KAJ3254887.1"/>
    </source>
</evidence>
<evidence type="ECO:0000313" key="2">
    <source>
        <dbReference type="Proteomes" id="UP001210925"/>
    </source>
</evidence>
<proteinExistence type="predicted"/>
<sequence>MHLRKSVAYGKLSNVRKLITVLPFTKDQKLEVIHRFISIVQGIIRARKDNAYSEEFPKHNFIEMITDLIHDLDTLSDTEFHYKFSIIIAAVKDVRHMYIIPGYHAYFKLHLPVGFHLEQTEHATSLFVSQFCDIEKVLEKSPEYKKFSIGDQVILINEQTADQYIKKNQYISSTSSIPYAKSIISELFVRNCAKLPLPNENQVEFVMRKRDGSFYQATLHWIAECNVGSFERLQKRLFDEKRNSLQ</sequence>
<accession>A0AAD5UGC7</accession>
<reference evidence="1" key="1">
    <citation type="submission" date="2020-05" db="EMBL/GenBank/DDBJ databases">
        <title>Phylogenomic resolution of chytrid fungi.</title>
        <authorList>
            <person name="Stajich J.E."/>
            <person name="Amses K."/>
            <person name="Simmons R."/>
            <person name="Seto K."/>
            <person name="Myers J."/>
            <person name="Bonds A."/>
            <person name="Quandt C.A."/>
            <person name="Barry K."/>
            <person name="Liu P."/>
            <person name="Grigoriev I."/>
            <person name="Longcore J.E."/>
            <person name="James T.Y."/>
        </authorList>
    </citation>
    <scope>NUCLEOTIDE SEQUENCE</scope>
    <source>
        <strain evidence="1">PLAUS21</strain>
    </source>
</reference>
<protein>
    <submittedName>
        <fullName evidence="1">Uncharacterized protein</fullName>
    </submittedName>
</protein>
<dbReference type="AlphaFoldDB" id="A0AAD5UGC7"/>